<keyword evidence="3" id="KW-1185">Reference proteome</keyword>
<dbReference type="STRING" id="1036808.A0A0C3EKF0"/>
<feature type="region of interest" description="Disordered" evidence="1">
    <location>
        <begin position="369"/>
        <end position="395"/>
    </location>
</feature>
<dbReference type="Proteomes" id="UP000053989">
    <property type="component" value="Unassembled WGS sequence"/>
</dbReference>
<reference evidence="3" key="2">
    <citation type="submission" date="2015-01" db="EMBL/GenBank/DDBJ databases">
        <title>Evolutionary Origins and Diversification of the Mycorrhizal Mutualists.</title>
        <authorList>
            <consortium name="DOE Joint Genome Institute"/>
            <consortium name="Mycorrhizal Genomics Consortium"/>
            <person name="Kohler A."/>
            <person name="Kuo A."/>
            <person name="Nagy L.G."/>
            <person name="Floudas D."/>
            <person name="Copeland A."/>
            <person name="Barry K.W."/>
            <person name="Cichocki N."/>
            <person name="Veneault-Fourrey C."/>
            <person name="LaButti K."/>
            <person name="Lindquist E.A."/>
            <person name="Lipzen A."/>
            <person name="Lundell T."/>
            <person name="Morin E."/>
            <person name="Murat C."/>
            <person name="Riley R."/>
            <person name="Ohm R."/>
            <person name="Sun H."/>
            <person name="Tunlid A."/>
            <person name="Henrissat B."/>
            <person name="Grigoriev I.V."/>
            <person name="Hibbett D.S."/>
            <person name="Martin F."/>
        </authorList>
    </citation>
    <scope>NUCLEOTIDE SEQUENCE [LARGE SCALE GENOMIC DNA]</scope>
    <source>
        <strain evidence="3">Foug A</strain>
    </source>
</reference>
<dbReference type="AlphaFoldDB" id="A0A0C3EKF0"/>
<sequence length="456" mass="51837">MPRLLPRLIKKLKEAPLAERRPRPLDEGRYIPWARTSAYRPVPDRPSFGALGRTQSIVLDHMSPVTNRHLYLRHKSAPPRVHVATSETTNVSGQNRSREMTAKELEWWSSPYLRMLTRPLRRCAVSRKQLPNDFLIRLIALQVPVPRGAKSIKVWMPDGLQHSKFRQRKGQRAMYITCWKDLFSPNNLNRAHSPHAPNATFHKHLAMQIEHHLRVRVIQELQLLAKALPRRLKKNEPEPAILRRLTRAEFRELRETGVIPHPDAVAVLVVPPVNRHPAARVRPVPSMQPEIVEGVQSSSDTSATLRKRPLPLSTMHCIQLEPPQQVELSFASLVPNAQVPLYNGLSMFPSASQRAALHKSLCQVLEAERRSLSRKPSARNDSRDGGPASSGDKGSHAFLLISNERTVKRADSVALSIALWRLRMWQGDSYQSQSCSGGWEVDGEWRMKYAQSTGWQ</sequence>
<reference evidence="2 3" key="1">
    <citation type="submission" date="2014-04" db="EMBL/GenBank/DDBJ databases">
        <authorList>
            <consortium name="DOE Joint Genome Institute"/>
            <person name="Kuo A."/>
            <person name="Kohler A."/>
            <person name="Nagy L.G."/>
            <person name="Floudas D."/>
            <person name="Copeland A."/>
            <person name="Barry K.W."/>
            <person name="Cichocki N."/>
            <person name="Veneault-Fourrey C."/>
            <person name="LaButti K."/>
            <person name="Lindquist E.A."/>
            <person name="Lipzen A."/>
            <person name="Lundell T."/>
            <person name="Morin E."/>
            <person name="Murat C."/>
            <person name="Sun H."/>
            <person name="Tunlid A."/>
            <person name="Henrissat B."/>
            <person name="Grigoriev I.V."/>
            <person name="Hibbett D.S."/>
            <person name="Martin F."/>
            <person name="Nordberg H.P."/>
            <person name="Cantor M.N."/>
            <person name="Hua S.X."/>
        </authorList>
    </citation>
    <scope>NUCLEOTIDE SEQUENCE [LARGE SCALE GENOMIC DNA]</scope>
    <source>
        <strain evidence="2 3">Foug A</strain>
    </source>
</reference>
<dbReference type="InParanoid" id="A0A0C3EKF0"/>
<organism evidence="2 3">
    <name type="scientific">Scleroderma citrinum Foug A</name>
    <dbReference type="NCBI Taxonomy" id="1036808"/>
    <lineage>
        <taxon>Eukaryota</taxon>
        <taxon>Fungi</taxon>
        <taxon>Dikarya</taxon>
        <taxon>Basidiomycota</taxon>
        <taxon>Agaricomycotina</taxon>
        <taxon>Agaricomycetes</taxon>
        <taxon>Agaricomycetidae</taxon>
        <taxon>Boletales</taxon>
        <taxon>Sclerodermatineae</taxon>
        <taxon>Sclerodermataceae</taxon>
        <taxon>Scleroderma</taxon>
    </lineage>
</organism>
<evidence type="ECO:0000256" key="1">
    <source>
        <dbReference type="SAM" id="MobiDB-lite"/>
    </source>
</evidence>
<evidence type="ECO:0000313" key="3">
    <source>
        <dbReference type="Proteomes" id="UP000053989"/>
    </source>
</evidence>
<name>A0A0C3EKF0_9AGAM</name>
<dbReference type="HOGENOM" id="CLU_048619_0_0_1"/>
<dbReference type="OrthoDB" id="3363286at2759"/>
<gene>
    <name evidence="2" type="ORF">SCLCIDRAFT_20016</name>
</gene>
<dbReference type="EMBL" id="KN822008">
    <property type="protein sequence ID" value="KIM68659.1"/>
    <property type="molecule type" value="Genomic_DNA"/>
</dbReference>
<evidence type="ECO:0000313" key="2">
    <source>
        <dbReference type="EMBL" id="KIM68659.1"/>
    </source>
</evidence>
<accession>A0A0C3EKF0</accession>
<protein>
    <submittedName>
        <fullName evidence="2">Uncharacterized protein</fullName>
    </submittedName>
</protein>
<proteinExistence type="predicted"/>